<gene>
    <name evidence="3" type="ordered locus">Ppha_2105</name>
</gene>
<dbReference type="Proteomes" id="UP000002724">
    <property type="component" value="Chromosome"/>
</dbReference>
<dbReference type="RefSeq" id="WP_012508791.1">
    <property type="nucleotide sequence ID" value="NC_011060.1"/>
</dbReference>
<dbReference type="KEGG" id="pph:Ppha_2105"/>
<protein>
    <submittedName>
        <fullName evidence="3">Nitrogenase-associated protein</fullName>
    </submittedName>
</protein>
<dbReference type="InterPro" id="IPR006660">
    <property type="entry name" value="Arsenate_reductase-like"/>
</dbReference>
<dbReference type="OrthoDB" id="9794155at2"/>
<dbReference type="EMBL" id="CP001110">
    <property type="protein sequence ID" value="ACF44312.1"/>
    <property type="molecule type" value="Genomic_DNA"/>
</dbReference>
<dbReference type="NCBIfam" id="TIGR01616">
    <property type="entry name" value="nitro_assoc"/>
    <property type="match status" value="1"/>
</dbReference>
<evidence type="ECO:0000256" key="1">
    <source>
        <dbReference type="ARBA" id="ARBA00007198"/>
    </source>
</evidence>
<dbReference type="PROSITE" id="PS51353">
    <property type="entry name" value="ARSC"/>
    <property type="match status" value="1"/>
</dbReference>
<keyword evidence="4" id="KW-1185">Reference proteome</keyword>
<dbReference type="STRING" id="324925.Ppha_2105"/>
<organism evidence="3 4">
    <name type="scientific">Pelodictyon phaeoclathratiforme (strain DSM 5477 / BU-1)</name>
    <dbReference type="NCBI Taxonomy" id="324925"/>
    <lineage>
        <taxon>Bacteria</taxon>
        <taxon>Pseudomonadati</taxon>
        <taxon>Chlorobiota</taxon>
        <taxon>Chlorobiia</taxon>
        <taxon>Chlorobiales</taxon>
        <taxon>Chlorobiaceae</taxon>
        <taxon>Chlorobium/Pelodictyon group</taxon>
        <taxon>Pelodictyon</taxon>
    </lineage>
</organism>
<sequence length="150" mass="16971">MATILFYEKPGCRNNNRQKAMLELSGHTLETVNLLEYAWSKEELAAYLGDKPVADCFNPAAPMIKSGELNPQSFTREEAIAMMIQQPLLIKRPLMKIGGHHLQGFDTTILKKLIHLTPPHDEEEMTTSINMSDMNSCPHDKNFSCTTQKH</sequence>
<dbReference type="CDD" id="cd03033">
    <property type="entry name" value="ArsC_15kD"/>
    <property type="match status" value="1"/>
</dbReference>
<evidence type="ECO:0000313" key="3">
    <source>
        <dbReference type="EMBL" id="ACF44312.1"/>
    </source>
</evidence>
<name>B4SD53_PELPB</name>
<comment type="similarity">
    <text evidence="1 2">Belongs to the ArsC family.</text>
</comment>
<dbReference type="SUPFAM" id="SSF52833">
    <property type="entry name" value="Thioredoxin-like"/>
    <property type="match status" value="1"/>
</dbReference>
<evidence type="ECO:0000256" key="2">
    <source>
        <dbReference type="PROSITE-ProRule" id="PRU01282"/>
    </source>
</evidence>
<dbReference type="PANTHER" id="PTHR30041:SF8">
    <property type="entry name" value="PROTEIN YFFB"/>
    <property type="match status" value="1"/>
</dbReference>
<evidence type="ECO:0000313" key="4">
    <source>
        <dbReference type="Proteomes" id="UP000002724"/>
    </source>
</evidence>
<reference evidence="3 4" key="1">
    <citation type="submission" date="2008-06" db="EMBL/GenBank/DDBJ databases">
        <title>Complete sequence of Pelodictyon phaeoclathratiforme BU-1.</title>
        <authorList>
            <consortium name="US DOE Joint Genome Institute"/>
            <person name="Lucas S."/>
            <person name="Copeland A."/>
            <person name="Lapidus A."/>
            <person name="Glavina del Rio T."/>
            <person name="Dalin E."/>
            <person name="Tice H."/>
            <person name="Bruce D."/>
            <person name="Goodwin L."/>
            <person name="Pitluck S."/>
            <person name="Schmutz J."/>
            <person name="Larimer F."/>
            <person name="Land M."/>
            <person name="Hauser L."/>
            <person name="Kyrpides N."/>
            <person name="Mikhailova N."/>
            <person name="Liu Z."/>
            <person name="Li T."/>
            <person name="Zhao F."/>
            <person name="Overmann J."/>
            <person name="Bryant D.A."/>
            <person name="Richardson P."/>
        </authorList>
    </citation>
    <scope>NUCLEOTIDE SEQUENCE [LARGE SCALE GENOMIC DNA]</scope>
    <source>
        <strain evidence="4">DSM 5477 / BU-1</strain>
    </source>
</reference>
<accession>B4SD53</accession>
<dbReference type="InterPro" id="IPR036249">
    <property type="entry name" value="Thioredoxin-like_sf"/>
</dbReference>
<dbReference type="eggNOG" id="COG1393">
    <property type="taxonomic scope" value="Bacteria"/>
</dbReference>
<dbReference type="PANTHER" id="PTHR30041">
    <property type="entry name" value="ARSENATE REDUCTASE"/>
    <property type="match status" value="1"/>
</dbReference>
<dbReference type="Gene3D" id="3.40.30.10">
    <property type="entry name" value="Glutaredoxin"/>
    <property type="match status" value="1"/>
</dbReference>
<dbReference type="HOGENOM" id="CLU_133290_0_0_10"/>
<proteinExistence type="inferred from homology"/>
<dbReference type="InterPro" id="IPR006503">
    <property type="entry name" value="Nase-assoc"/>
</dbReference>
<dbReference type="AlphaFoldDB" id="B4SD53"/>